<dbReference type="Proteomes" id="UP000076532">
    <property type="component" value="Unassembled WGS sequence"/>
</dbReference>
<dbReference type="GO" id="GO:0016787">
    <property type="term" value="F:hydrolase activity"/>
    <property type="evidence" value="ECO:0007669"/>
    <property type="project" value="UniProtKB-KW"/>
</dbReference>
<dbReference type="STRING" id="436010.A0A166U9M7"/>
<dbReference type="PANTHER" id="PTHR36183">
    <property type="entry name" value="BETA-GLUCURONIDASE"/>
    <property type="match status" value="1"/>
</dbReference>
<feature type="domain" description="Beta-glucuronidase C-terminal" evidence="2">
    <location>
        <begin position="325"/>
        <end position="425"/>
    </location>
</feature>
<evidence type="ECO:0000313" key="4">
    <source>
        <dbReference type="Proteomes" id="UP000076532"/>
    </source>
</evidence>
<proteinExistence type="predicted"/>
<name>A0A166U9M7_9AGAM</name>
<dbReference type="PANTHER" id="PTHR36183:SF2">
    <property type="entry name" value="BETA-GLUCURONIDASE C-TERMINAL DOMAIN-CONTAINING PROTEIN"/>
    <property type="match status" value="1"/>
</dbReference>
<organism evidence="3 4">
    <name type="scientific">Athelia psychrophila</name>
    <dbReference type="NCBI Taxonomy" id="1759441"/>
    <lineage>
        <taxon>Eukaryota</taxon>
        <taxon>Fungi</taxon>
        <taxon>Dikarya</taxon>
        <taxon>Basidiomycota</taxon>
        <taxon>Agaricomycotina</taxon>
        <taxon>Agaricomycetes</taxon>
        <taxon>Agaricomycetidae</taxon>
        <taxon>Atheliales</taxon>
        <taxon>Atheliaceae</taxon>
        <taxon>Athelia</taxon>
    </lineage>
</organism>
<evidence type="ECO:0000256" key="1">
    <source>
        <dbReference type="SAM" id="Phobius"/>
    </source>
</evidence>
<keyword evidence="1" id="KW-0472">Membrane</keyword>
<dbReference type="Pfam" id="PF16862">
    <property type="entry name" value="Glyco_hydro_79C"/>
    <property type="match status" value="1"/>
</dbReference>
<keyword evidence="3" id="KW-0378">Hydrolase</keyword>
<gene>
    <name evidence="3" type="ORF">FIBSPDRAFT_1037459</name>
</gene>
<accession>A0A166U9M7</accession>
<keyword evidence="1" id="KW-1133">Transmembrane helix</keyword>
<reference evidence="3 4" key="1">
    <citation type="journal article" date="2016" name="Mol. Biol. Evol.">
        <title>Comparative Genomics of Early-Diverging Mushroom-Forming Fungi Provides Insights into the Origins of Lignocellulose Decay Capabilities.</title>
        <authorList>
            <person name="Nagy L.G."/>
            <person name="Riley R."/>
            <person name="Tritt A."/>
            <person name="Adam C."/>
            <person name="Daum C."/>
            <person name="Floudas D."/>
            <person name="Sun H."/>
            <person name="Yadav J.S."/>
            <person name="Pangilinan J."/>
            <person name="Larsson K.H."/>
            <person name="Matsuura K."/>
            <person name="Barry K."/>
            <person name="Labutti K."/>
            <person name="Kuo R."/>
            <person name="Ohm R.A."/>
            <person name="Bhattacharya S.S."/>
            <person name="Shirouzu T."/>
            <person name="Yoshinaga Y."/>
            <person name="Martin F.M."/>
            <person name="Grigoriev I.V."/>
            <person name="Hibbett D.S."/>
        </authorList>
    </citation>
    <scope>NUCLEOTIDE SEQUENCE [LARGE SCALE GENOMIC DNA]</scope>
    <source>
        <strain evidence="3 4">CBS 109695</strain>
    </source>
</reference>
<protein>
    <submittedName>
        <fullName evidence="3">Glycoside hydrolase family 79 protein</fullName>
    </submittedName>
</protein>
<dbReference type="EMBL" id="KV417489">
    <property type="protein sequence ID" value="KZP31468.1"/>
    <property type="molecule type" value="Genomic_DNA"/>
</dbReference>
<dbReference type="SUPFAM" id="SSF51445">
    <property type="entry name" value="(Trans)glycosidases"/>
    <property type="match status" value="1"/>
</dbReference>
<dbReference type="InterPro" id="IPR031728">
    <property type="entry name" value="GlcAase_C"/>
</dbReference>
<evidence type="ECO:0000259" key="2">
    <source>
        <dbReference type="Pfam" id="PF16862"/>
    </source>
</evidence>
<dbReference type="InterPro" id="IPR052974">
    <property type="entry name" value="GH79_Enzymes"/>
</dbReference>
<feature type="transmembrane region" description="Helical" evidence="1">
    <location>
        <begin position="504"/>
        <end position="527"/>
    </location>
</feature>
<evidence type="ECO:0000313" key="3">
    <source>
        <dbReference type="EMBL" id="KZP31468.1"/>
    </source>
</evidence>
<dbReference type="AlphaFoldDB" id="A0A166U9M7"/>
<keyword evidence="4" id="KW-1185">Reference proteome</keyword>
<dbReference type="OrthoDB" id="2796951at2759"/>
<keyword evidence="1" id="KW-0812">Transmembrane</keyword>
<dbReference type="InterPro" id="IPR017853">
    <property type="entry name" value="GH"/>
</dbReference>
<dbReference type="Gene3D" id="3.20.20.80">
    <property type="entry name" value="Glycosidases"/>
    <property type="match status" value="1"/>
</dbReference>
<sequence length="739" mass="78837">MSWRQRTATSPPFGKNSSILQVPFLNLMSLLKARAGGIGTPSLFVSPDLLYMLSNISFLLGDTVKWFIGVPMNDTNSPRLQIAEYAEAILGDNLLGLQVGNEPDLYGGRTPLGNRTAAYAPQNYVAEFGQMMTAITNDADIPVKNKIVGPSSYASNLGFISVEKYPANNCAALLNDTRDYRSVDLQDEIGSYTTHASGLEIVAEFANTSISAQQAKLPLLMFETNSASCGGFPGISNTYASALWGLDYGLTMAAAGFSGAHLHVSGSTVYYNPFTPPPTNQSSFRQWTISPIFYTNLVMAEILGPTNTAQVVDLQANTGSNSTPAFGIYENGKPARVALFNFLTDRSGASTYTASIGISGPVAQVKVKYLTADSVTQKTNISWAGQNFGGVFESDGRLQGNLSIQIVACSNNICQIQVPAPGFALVSFIDTAFTETSSAAVIATYSTTTTTGWQRAPASVTVDPSVLATSNGHSAKDILVGAMTSYNLTSMKDSEPTQTSTKTIAVISGSVGGAVLLMVLVFCWWCCRHRVGGKYRRLSDPAPTAAAEADHAYMPYNQTRYETAWDEVHRKEVFHVSTATAYNANRSSTAVDANRSSTARDGSSMAYDANPSTHNFTKILLLVFIPQQLKYVLSTPQLFGLSAAPRAPVKADEGLLHQSVAVLKGPPSLIITLLAKLRLTWLAHVPTSNPNTSAHKKGAKGVKPALGAHTTITKPTLLNGSYCTSGPCPFRSQEVSCGS</sequence>